<dbReference type="InterPro" id="IPR033121">
    <property type="entry name" value="PEPTIDASE_A1"/>
</dbReference>
<dbReference type="Gene3D" id="2.40.70.10">
    <property type="entry name" value="Acid Proteases"/>
    <property type="match status" value="1"/>
</dbReference>
<dbReference type="GO" id="GO:0008233">
    <property type="term" value="F:peptidase activity"/>
    <property type="evidence" value="ECO:0007669"/>
    <property type="project" value="UniProtKB-KW"/>
</dbReference>
<dbReference type="GeneID" id="113696828"/>
<protein>
    <submittedName>
        <fullName evidence="6">Aspartyl protease 37-like</fullName>
    </submittedName>
</protein>
<reference evidence="6" key="2">
    <citation type="submission" date="2025-08" db="UniProtKB">
        <authorList>
            <consortium name="RefSeq"/>
        </authorList>
    </citation>
    <scope>IDENTIFICATION</scope>
    <source>
        <tissue evidence="6">Leaves</tissue>
    </source>
</reference>
<sequence length="203" mass="22532">MEGEFDASKARTRVISHPLVPVFLVHLQMGEKRVDQVVIMNTGSSLFWVQCEPFSGMVNTLYTTFNPSTSGSYDAEVDCDRFCAYPVRCQKDFDDFRSYEVAYLGGYVGGLLAYDDIVFKPFYDDESIISDVVVGCTHNETTPFDIANGVLGLGATELSLVSQVSYKQFSYCIGNLSDPYSKDDLLIVGENFKLDGETAPLQI</sequence>
<dbReference type="Proteomes" id="UP001652660">
    <property type="component" value="Chromosome 6e"/>
</dbReference>
<dbReference type="InterPro" id="IPR032861">
    <property type="entry name" value="TAXi_N"/>
</dbReference>
<dbReference type="RefSeq" id="XP_027072013.2">
    <property type="nucleotide sequence ID" value="XM_027216212.2"/>
</dbReference>
<evidence type="ECO:0000259" key="4">
    <source>
        <dbReference type="PROSITE" id="PS51767"/>
    </source>
</evidence>
<feature type="domain" description="Peptidase A1" evidence="4">
    <location>
        <begin position="23"/>
        <end position="203"/>
    </location>
</feature>
<evidence type="ECO:0000256" key="3">
    <source>
        <dbReference type="ARBA" id="ARBA00022801"/>
    </source>
</evidence>
<dbReference type="PROSITE" id="PS51767">
    <property type="entry name" value="PEPTIDASE_A1"/>
    <property type="match status" value="1"/>
</dbReference>
<gene>
    <name evidence="6" type="primary">LOC113696828</name>
</gene>
<dbReference type="GO" id="GO:0005576">
    <property type="term" value="C:extracellular region"/>
    <property type="evidence" value="ECO:0007669"/>
    <property type="project" value="TreeGrafter"/>
</dbReference>
<proteinExistence type="inferred from homology"/>
<dbReference type="InterPro" id="IPR021109">
    <property type="entry name" value="Peptidase_aspartic_dom_sf"/>
</dbReference>
<dbReference type="PANTHER" id="PTHR47967">
    <property type="entry name" value="OS07G0603500 PROTEIN-RELATED"/>
    <property type="match status" value="1"/>
</dbReference>
<dbReference type="AlphaFoldDB" id="A0A6P6T118"/>
<accession>A0A6P6T118</accession>
<evidence type="ECO:0000256" key="2">
    <source>
        <dbReference type="ARBA" id="ARBA00022670"/>
    </source>
</evidence>
<organism evidence="5 6">
    <name type="scientific">Coffea arabica</name>
    <name type="common">Arabian coffee</name>
    <dbReference type="NCBI Taxonomy" id="13443"/>
    <lineage>
        <taxon>Eukaryota</taxon>
        <taxon>Viridiplantae</taxon>
        <taxon>Streptophyta</taxon>
        <taxon>Embryophyta</taxon>
        <taxon>Tracheophyta</taxon>
        <taxon>Spermatophyta</taxon>
        <taxon>Magnoliopsida</taxon>
        <taxon>eudicotyledons</taxon>
        <taxon>Gunneridae</taxon>
        <taxon>Pentapetalae</taxon>
        <taxon>asterids</taxon>
        <taxon>lamiids</taxon>
        <taxon>Gentianales</taxon>
        <taxon>Rubiaceae</taxon>
        <taxon>Ixoroideae</taxon>
        <taxon>Gardenieae complex</taxon>
        <taxon>Bertiereae - Coffeeae clade</taxon>
        <taxon>Coffeeae</taxon>
        <taxon>Coffea</taxon>
    </lineage>
</organism>
<comment type="similarity">
    <text evidence="1">Belongs to the peptidase A1 family.</text>
</comment>
<evidence type="ECO:0000256" key="1">
    <source>
        <dbReference type="ARBA" id="ARBA00007447"/>
    </source>
</evidence>
<dbReference type="PANTHER" id="PTHR47967:SF14">
    <property type="entry name" value="EUKARYOTIC ASPARTYL PROTEASE FAMILY PROTEIN"/>
    <property type="match status" value="1"/>
</dbReference>
<evidence type="ECO:0000313" key="5">
    <source>
        <dbReference type="Proteomes" id="UP001652660"/>
    </source>
</evidence>
<dbReference type="InterPro" id="IPR051708">
    <property type="entry name" value="Plant_Aspart_Prot_A1"/>
</dbReference>
<dbReference type="SUPFAM" id="SSF50630">
    <property type="entry name" value="Acid proteases"/>
    <property type="match status" value="1"/>
</dbReference>
<reference evidence="5" key="1">
    <citation type="journal article" date="2025" name="Foods">
        <title>Unveiling the Microbial Signatures of Arabica Coffee Cherries: Insights into Ripeness Specific Diversity, Functional Traits, and Implications for Quality and Safety.</title>
        <authorList>
            <consortium name="RefSeq"/>
            <person name="Tenea G.N."/>
            <person name="Cifuentes V."/>
            <person name="Reyes P."/>
            <person name="Cevallos-Vallejos M."/>
        </authorList>
    </citation>
    <scope>NUCLEOTIDE SEQUENCE [LARGE SCALE GENOMIC DNA]</scope>
</reference>
<name>A0A6P6T118_COFAR</name>
<keyword evidence="3" id="KW-0378">Hydrolase</keyword>
<evidence type="ECO:0000313" key="6">
    <source>
        <dbReference type="RefSeq" id="XP_027072013.2"/>
    </source>
</evidence>
<keyword evidence="2" id="KW-0645">Protease</keyword>
<dbReference type="GO" id="GO:0006508">
    <property type="term" value="P:proteolysis"/>
    <property type="evidence" value="ECO:0007669"/>
    <property type="project" value="UniProtKB-KW"/>
</dbReference>
<dbReference type="Pfam" id="PF14543">
    <property type="entry name" value="TAXi_N"/>
    <property type="match status" value="1"/>
</dbReference>
<keyword evidence="5" id="KW-1185">Reference proteome</keyword>
<dbReference type="OrthoDB" id="2747330at2759"/>